<reference evidence="5" key="1">
    <citation type="submission" date="2016-04" db="UniProtKB">
        <authorList>
            <consortium name="WormBaseParasite"/>
        </authorList>
    </citation>
    <scope>IDENTIFICATION</scope>
</reference>
<evidence type="ECO:0000313" key="5">
    <source>
        <dbReference type="WBParaSite" id="NBR_0001490401-mRNA-1"/>
    </source>
</evidence>
<dbReference type="Proteomes" id="UP000271162">
    <property type="component" value="Unassembled WGS sequence"/>
</dbReference>
<reference evidence="3 4" key="2">
    <citation type="submission" date="2018-11" db="EMBL/GenBank/DDBJ databases">
        <authorList>
            <consortium name="Pathogen Informatics"/>
        </authorList>
    </citation>
    <scope>NUCLEOTIDE SEQUENCE [LARGE SCALE GENOMIC DNA]</scope>
</reference>
<keyword evidence="1" id="KW-0175">Coiled coil</keyword>
<protein>
    <submittedName>
        <fullName evidence="5">Copine family protein 2 (inferred by orthology to a C. elegans protein)</fullName>
    </submittedName>
</protein>
<proteinExistence type="predicted"/>
<dbReference type="WBParaSite" id="NBR_0001490401-mRNA-1">
    <property type="protein sequence ID" value="NBR_0001490401-mRNA-1"/>
    <property type="gene ID" value="NBR_0001490401"/>
</dbReference>
<name>A0A158R224_NIPBR</name>
<evidence type="ECO:0000313" key="3">
    <source>
        <dbReference type="EMBL" id="VDL78499.1"/>
    </source>
</evidence>
<evidence type="ECO:0000256" key="1">
    <source>
        <dbReference type="SAM" id="Coils"/>
    </source>
</evidence>
<keyword evidence="4" id="KW-1185">Reference proteome</keyword>
<dbReference type="OMA" id="GQYEMEM"/>
<gene>
    <name evidence="3" type="ORF">NBR_LOCUS14905</name>
</gene>
<evidence type="ECO:0000313" key="4">
    <source>
        <dbReference type="Proteomes" id="UP000271162"/>
    </source>
</evidence>
<feature type="region of interest" description="Disordered" evidence="2">
    <location>
        <begin position="1"/>
        <end position="24"/>
    </location>
</feature>
<dbReference type="EMBL" id="UYSL01021530">
    <property type="protein sequence ID" value="VDL78499.1"/>
    <property type="molecule type" value="Genomic_DNA"/>
</dbReference>
<feature type="coiled-coil region" evidence="1">
    <location>
        <begin position="347"/>
        <end position="409"/>
    </location>
</feature>
<dbReference type="STRING" id="27835.A0A158R224"/>
<sequence length="967" mass="108998">MTHDQVQPPVPQHRAPPSSSTRRTETILDYEKRKQGPPVVRTTVEGKLRMEKIVGADLITVDSCVSSAWTVRDTVTNYKIKSTVGKKSLILEEVKDGQSKFKITLIENGETKMEKEATLEVPAFMNKKDYLSEVSQRLLNDLREDGDAVSAVTHVEVEVVEDVTNILKTYVIGERADDYEEEEVMQGLNYEATADGPPKEIEFKRTEKVYVDLLEVENDVLETAAIRLQQEGHHFEGEGSLKRIRRVETEDVEEVPTKIKCVNAYADCDLIRREDSSNFTVHIAVPLLQAMSMILTRRRAQKRQEFSKSFAMEQAGQVFQDESSLLRRRRVEEEEDEVFAVQKVQQLQQETLQSAAAFEQIQQLQQQTVQNAVAVEQIQQLQQETLQSAAAHEHEVKVMKREVREAEVMGGSYEMEQQGMKLTGEAVIKRRGRVFDSESSEELPPPRKIVMEEREAEGGQYEMEMQGVSIHGEKTFRREQKRYESESEESVQWNAGSPTIVDLVKKESNSYFDVVFETSNVYEPQAMLIKRAVMKKETCEVNSAFMVPCDDAEETSAVRKDKGIWKESFSGRQFSEDYTGTTVALQKAVRSAEINLAVEANLAAVAQSKGQGKFREMREEQAVMLYSFENSKPSKGEASVICREKNQHAASCQTSAAEFEHVTLATGLSHTGEMLGVQSSSKTPNTISASAKLKEMSLEHATSVIYLQKMPGLTDQYAEGVAKDKHLRQEYLRSRAASDSSISSQCALQRASSFPSSMSAQKTLASANNLLSSLRAWASETHGISATLMLSKGATTKTAAVKIRDHHRQETTTHVSEYGHAQEHCAVMLKNTGGAHGSTAAALAEAVTDLRIRRKDASAEVTVYFMYKQVLGNYAMAALGLYLGERIRKVREEHLTKEMLHTSEKLFESQSRQTEYSDDFERTEASRHLVTERSYTKGHMVIQLSDAEEFTWEAAQRQKKRFTKRQR</sequence>
<organism evidence="5">
    <name type="scientific">Nippostrongylus brasiliensis</name>
    <name type="common">Rat hookworm</name>
    <dbReference type="NCBI Taxonomy" id="27835"/>
    <lineage>
        <taxon>Eukaryota</taxon>
        <taxon>Metazoa</taxon>
        <taxon>Ecdysozoa</taxon>
        <taxon>Nematoda</taxon>
        <taxon>Chromadorea</taxon>
        <taxon>Rhabditida</taxon>
        <taxon>Rhabditina</taxon>
        <taxon>Rhabditomorpha</taxon>
        <taxon>Strongyloidea</taxon>
        <taxon>Heligmosomidae</taxon>
        <taxon>Nippostrongylus</taxon>
    </lineage>
</organism>
<evidence type="ECO:0000256" key="2">
    <source>
        <dbReference type="SAM" id="MobiDB-lite"/>
    </source>
</evidence>
<accession>A0A158R224</accession>
<dbReference type="AlphaFoldDB" id="A0A158R224"/>